<evidence type="ECO:0000256" key="2">
    <source>
        <dbReference type="ARBA" id="ARBA00023125"/>
    </source>
</evidence>
<dbReference type="PANTHER" id="PTHR30055:SF234">
    <property type="entry name" value="HTH-TYPE TRANSCRIPTIONAL REGULATOR BETI"/>
    <property type="match status" value="1"/>
</dbReference>
<evidence type="ECO:0000313" key="7">
    <source>
        <dbReference type="EMBL" id="PJI95243.1"/>
    </source>
</evidence>
<protein>
    <submittedName>
        <fullName evidence="7">TetR family transcriptional regulator</fullName>
    </submittedName>
</protein>
<feature type="region of interest" description="Disordered" evidence="5">
    <location>
        <begin position="1"/>
        <end position="21"/>
    </location>
</feature>
<evidence type="ECO:0000259" key="6">
    <source>
        <dbReference type="PROSITE" id="PS50977"/>
    </source>
</evidence>
<dbReference type="Proteomes" id="UP000231586">
    <property type="component" value="Unassembled WGS sequence"/>
</dbReference>
<dbReference type="RefSeq" id="WP_100348257.1">
    <property type="nucleotide sequence ID" value="NZ_PGTZ01000001.1"/>
</dbReference>
<dbReference type="InterPro" id="IPR001647">
    <property type="entry name" value="HTH_TetR"/>
</dbReference>
<evidence type="ECO:0000313" key="8">
    <source>
        <dbReference type="Proteomes" id="UP000231586"/>
    </source>
</evidence>
<accession>A0A2M8WWE4</accession>
<proteinExistence type="predicted"/>
<keyword evidence="1" id="KW-0805">Transcription regulation</keyword>
<dbReference type="InterPro" id="IPR009057">
    <property type="entry name" value="Homeodomain-like_sf"/>
</dbReference>
<dbReference type="InterPro" id="IPR050109">
    <property type="entry name" value="HTH-type_TetR-like_transc_reg"/>
</dbReference>
<dbReference type="PROSITE" id="PS50977">
    <property type="entry name" value="HTH_TETR_2"/>
    <property type="match status" value="1"/>
</dbReference>
<dbReference type="EMBL" id="PGTZ01000001">
    <property type="protein sequence ID" value="PJI95243.1"/>
    <property type="molecule type" value="Genomic_DNA"/>
</dbReference>
<feature type="DNA-binding region" description="H-T-H motif" evidence="4">
    <location>
        <begin position="47"/>
        <end position="66"/>
    </location>
</feature>
<evidence type="ECO:0000256" key="1">
    <source>
        <dbReference type="ARBA" id="ARBA00023015"/>
    </source>
</evidence>
<dbReference type="GO" id="GO:0000976">
    <property type="term" value="F:transcription cis-regulatory region binding"/>
    <property type="evidence" value="ECO:0007669"/>
    <property type="project" value="TreeGrafter"/>
</dbReference>
<dbReference type="OrthoDB" id="3539650at2"/>
<dbReference type="GO" id="GO:0003700">
    <property type="term" value="F:DNA-binding transcription factor activity"/>
    <property type="evidence" value="ECO:0007669"/>
    <property type="project" value="TreeGrafter"/>
</dbReference>
<dbReference type="SUPFAM" id="SSF46689">
    <property type="entry name" value="Homeodomain-like"/>
    <property type="match status" value="1"/>
</dbReference>
<keyword evidence="2 4" id="KW-0238">DNA-binding</keyword>
<evidence type="ECO:0000256" key="3">
    <source>
        <dbReference type="ARBA" id="ARBA00023163"/>
    </source>
</evidence>
<organism evidence="7 8">
    <name type="scientific">Luteimicrobium subarcticum</name>
    <dbReference type="NCBI Taxonomy" id="620910"/>
    <lineage>
        <taxon>Bacteria</taxon>
        <taxon>Bacillati</taxon>
        <taxon>Actinomycetota</taxon>
        <taxon>Actinomycetes</taxon>
        <taxon>Micrococcales</taxon>
        <taxon>Luteimicrobium</taxon>
    </lineage>
</organism>
<keyword evidence="8" id="KW-1185">Reference proteome</keyword>
<evidence type="ECO:0000256" key="4">
    <source>
        <dbReference type="PROSITE-ProRule" id="PRU00335"/>
    </source>
</evidence>
<feature type="region of interest" description="Disordered" evidence="5">
    <location>
        <begin position="132"/>
        <end position="154"/>
    </location>
</feature>
<reference evidence="7 8" key="1">
    <citation type="submission" date="2017-11" db="EMBL/GenBank/DDBJ databases">
        <title>Genomic Encyclopedia of Archaeal and Bacterial Type Strains, Phase II (KMG-II): From Individual Species to Whole Genera.</title>
        <authorList>
            <person name="Goeker M."/>
        </authorList>
    </citation>
    <scope>NUCLEOTIDE SEQUENCE [LARGE SCALE GENOMIC DNA]</scope>
    <source>
        <strain evidence="7 8">DSM 22413</strain>
    </source>
</reference>
<evidence type="ECO:0000256" key="5">
    <source>
        <dbReference type="SAM" id="MobiDB-lite"/>
    </source>
</evidence>
<keyword evidence="3" id="KW-0804">Transcription</keyword>
<dbReference type="Pfam" id="PF00440">
    <property type="entry name" value="TetR_N"/>
    <property type="match status" value="1"/>
</dbReference>
<dbReference type="AlphaFoldDB" id="A0A2M8WWE4"/>
<sequence length="234" mass="24802">MSVTASSPGSAAASGSRRATPLPADERRAAILGAVGPVLLSRGLSVTTKELAAVAGVAEGTIFRVFDDKLSLVGAAAFDGLDPRRVLPDIEAIDRSLPLRERLVAVMSAGLAHVSETIRWVGILHEIGRIDPRPDDERQQAGREGWQRHMSRQADAEQEVRAAVARLVEPDAAQLRTGVAQAVDLFDVVLVGASMRQVDARRRGVEPEPADPGQLVDLVLHGVVAHPAALEPPP</sequence>
<gene>
    <name evidence="7" type="ORF">CLV34_0006</name>
</gene>
<feature type="domain" description="HTH tetR-type" evidence="6">
    <location>
        <begin position="25"/>
        <end position="84"/>
    </location>
</feature>
<comment type="caution">
    <text evidence="7">The sequence shown here is derived from an EMBL/GenBank/DDBJ whole genome shotgun (WGS) entry which is preliminary data.</text>
</comment>
<dbReference type="PANTHER" id="PTHR30055">
    <property type="entry name" value="HTH-TYPE TRANSCRIPTIONAL REGULATOR RUTR"/>
    <property type="match status" value="1"/>
</dbReference>
<name>A0A2M8WWE4_9MICO</name>
<dbReference type="Gene3D" id="1.10.357.10">
    <property type="entry name" value="Tetracycline Repressor, domain 2"/>
    <property type="match status" value="1"/>
</dbReference>